<keyword evidence="1" id="KW-0472">Membrane</keyword>
<keyword evidence="1" id="KW-0812">Transmembrane</keyword>
<evidence type="ECO:0000313" key="3">
    <source>
        <dbReference type="Proteomes" id="UP000034894"/>
    </source>
</evidence>
<keyword evidence="1" id="KW-1133">Transmembrane helix</keyword>
<dbReference type="AlphaFoldDB" id="A0A0G1DL99"/>
<sequence length="562" mass="64997">MSGLKLEIVLIYSLGLILTSLFIFPSMNYYLGRVDLEVNSYTAWYVSDSLLSGKIFNKDEFYDTGQFYPFPGSLAQVEMMLVPSLFLYAPAYILTGNHIVATEFLTVTAFVLNFISSYFSLKFFSKTKIAALAGAIIFTFSPPVMTRFFNGHLEYLSLFFIPPALVFFLKFIEKPSLKSSLAFGLLLVLNLLTNIQLTVFLMILLIIMFMIRLPFSGKNMHYMTKIFSSLPPVFILLLPVFLLYSPYLKYLRAEKIQRSLSETAHNSSRISDYVYGIPQNWLLGNVYKSISSVRSPQELRGSFNFAEHTQFPGFLFTFLLFVYLFQWRKPGKNRYIFKILAATGFMAILLSLGPFWDGNGFRLPYYYLQQLLPFLASSRTPGRIFLAGVLMLIIPAIQVIDNYFRKPAGSHKKIVMFLIFFLLLAEYWNKPYTFSRRTSSKINFDLQGKKVLFLPFPPKGNDGYTAKYLSFIPQNRFRMVNGYTGFETQKYTRLKQELSADLFSDNWQAKVRELGLDYLIVDRELNEDRDNIYYISGDLLNMLDEPVYQDNRWQVISLNEQG</sequence>
<feature type="transmembrane region" description="Helical" evidence="1">
    <location>
        <begin position="89"/>
        <end position="115"/>
    </location>
</feature>
<evidence type="ECO:0000313" key="2">
    <source>
        <dbReference type="EMBL" id="KKS98439.1"/>
    </source>
</evidence>
<feature type="transmembrane region" description="Helical" evidence="1">
    <location>
        <begin position="184"/>
        <end position="211"/>
    </location>
</feature>
<reference evidence="2 3" key="1">
    <citation type="journal article" date="2015" name="Nature">
        <title>rRNA introns, odd ribosomes, and small enigmatic genomes across a large radiation of phyla.</title>
        <authorList>
            <person name="Brown C.T."/>
            <person name="Hug L.A."/>
            <person name="Thomas B.C."/>
            <person name="Sharon I."/>
            <person name="Castelle C.J."/>
            <person name="Singh A."/>
            <person name="Wilkins M.J."/>
            <person name="Williams K.H."/>
            <person name="Banfield J.F."/>
        </authorList>
    </citation>
    <scope>NUCLEOTIDE SEQUENCE [LARGE SCALE GENOMIC DNA]</scope>
</reference>
<gene>
    <name evidence="2" type="ORF">UV73_C0002G0153</name>
</gene>
<dbReference type="STRING" id="1618443.UV73_C0002G0153"/>
<evidence type="ECO:0000256" key="1">
    <source>
        <dbReference type="SAM" id="Phobius"/>
    </source>
</evidence>
<feature type="transmembrane region" description="Helical" evidence="1">
    <location>
        <begin position="9"/>
        <end position="31"/>
    </location>
</feature>
<protein>
    <recommendedName>
        <fullName evidence="4">Glycosyltransferase RgtA/B/C/D-like domain-containing protein</fullName>
    </recommendedName>
</protein>
<dbReference type="EMBL" id="LCFP01000002">
    <property type="protein sequence ID" value="KKS98439.1"/>
    <property type="molecule type" value="Genomic_DNA"/>
</dbReference>
<dbReference type="Proteomes" id="UP000034894">
    <property type="component" value="Unassembled WGS sequence"/>
</dbReference>
<feature type="transmembrane region" description="Helical" evidence="1">
    <location>
        <begin position="155"/>
        <end position="172"/>
    </location>
</feature>
<comment type="caution">
    <text evidence="2">The sequence shown here is derived from an EMBL/GenBank/DDBJ whole genome shotgun (WGS) entry which is preliminary data.</text>
</comment>
<feature type="transmembrane region" description="Helical" evidence="1">
    <location>
        <begin position="339"/>
        <end position="356"/>
    </location>
</feature>
<name>A0A0G1DL99_9BACT</name>
<evidence type="ECO:0008006" key="4">
    <source>
        <dbReference type="Google" id="ProtNLM"/>
    </source>
</evidence>
<organism evidence="2 3">
    <name type="scientific">Candidatus Gottesmanbacteria bacterium GW2011_GWA2_43_14</name>
    <dbReference type="NCBI Taxonomy" id="1618443"/>
    <lineage>
        <taxon>Bacteria</taxon>
        <taxon>Candidatus Gottesmaniibacteriota</taxon>
    </lineage>
</organism>
<accession>A0A0G1DL99</accession>
<feature type="transmembrane region" description="Helical" evidence="1">
    <location>
        <begin position="384"/>
        <end position="404"/>
    </location>
</feature>
<feature type="transmembrane region" description="Helical" evidence="1">
    <location>
        <begin position="231"/>
        <end position="251"/>
    </location>
</feature>
<proteinExistence type="predicted"/>
<feature type="transmembrane region" description="Helical" evidence="1">
    <location>
        <begin position="310"/>
        <end position="327"/>
    </location>
</feature>